<evidence type="ECO:0000313" key="2">
    <source>
        <dbReference type="EMBL" id="RUT40490.1"/>
    </source>
</evidence>
<comment type="caution">
    <text evidence="2">The sequence shown here is derived from an EMBL/GenBank/DDBJ whole genome shotgun (WGS) entry which is preliminary data.</text>
</comment>
<dbReference type="AlphaFoldDB" id="A0A3S1DL14"/>
<dbReference type="OrthoDB" id="9773233at2"/>
<gene>
    <name evidence="2" type="ORF">EJP82_25015</name>
</gene>
<dbReference type="Pfam" id="PF03486">
    <property type="entry name" value="HI0933_like"/>
    <property type="match status" value="1"/>
</dbReference>
<accession>A0A3S1DL14</accession>
<sequence length="74" mass="8020">MSRAEMGIIWAHHKLYARTSVDKFGGWPNVSPALYLAGEAMDVDGDCGGYNLQWAWSSGYAAAKALADHMAQTT</sequence>
<dbReference type="InterPro" id="IPR036188">
    <property type="entry name" value="FAD/NAD-bd_sf"/>
</dbReference>
<dbReference type="Gene3D" id="3.50.50.60">
    <property type="entry name" value="FAD/NAD(P)-binding domain"/>
    <property type="match status" value="1"/>
</dbReference>
<name>A0A3S1DL14_9BACL</name>
<dbReference type="PANTHER" id="PTHR42887">
    <property type="entry name" value="OS12G0638800 PROTEIN"/>
    <property type="match status" value="1"/>
</dbReference>
<dbReference type="SUPFAM" id="SSF51905">
    <property type="entry name" value="FAD/NAD(P)-binding domain"/>
    <property type="match status" value="1"/>
</dbReference>
<feature type="domain" description="RsdA/BaiN/AoA(So)-like Rossmann fold-like" evidence="1">
    <location>
        <begin position="31"/>
        <end position="64"/>
    </location>
</feature>
<proteinExistence type="predicted"/>
<dbReference type="PANTHER" id="PTHR42887:SF2">
    <property type="entry name" value="OS12G0638800 PROTEIN"/>
    <property type="match status" value="1"/>
</dbReference>
<dbReference type="EMBL" id="RZNY01000036">
    <property type="protein sequence ID" value="RUT40490.1"/>
    <property type="molecule type" value="Genomic_DNA"/>
</dbReference>
<evidence type="ECO:0000259" key="1">
    <source>
        <dbReference type="Pfam" id="PF03486"/>
    </source>
</evidence>
<protein>
    <recommendedName>
        <fullName evidence="1">RsdA/BaiN/AoA(So)-like Rossmann fold-like domain-containing protein</fullName>
    </recommendedName>
</protein>
<organism evidence="2 3">
    <name type="scientific">Paenibacillus anaericanus</name>
    <dbReference type="NCBI Taxonomy" id="170367"/>
    <lineage>
        <taxon>Bacteria</taxon>
        <taxon>Bacillati</taxon>
        <taxon>Bacillota</taxon>
        <taxon>Bacilli</taxon>
        <taxon>Bacillales</taxon>
        <taxon>Paenibacillaceae</taxon>
        <taxon>Paenibacillus</taxon>
    </lineage>
</organism>
<reference evidence="2 3" key="1">
    <citation type="submission" date="2018-12" db="EMBL/GenBank/DDBJ databases">
        <authorList>
            <person name="Sun L."/>
            <person name="Chen Z."/>
        </authorList>
    </citation>
    <scope>NUCLEOTIDE SEQUENCE [LARGE SCALE GENOMIC DNA]</scope>
    <source>
        <strain evidence="2 3">DSM 15890</strain>
    </source>
</reference>
<dbReference type="Proteomes" id="UP000279446">
    <property type="component" value="Unassembled WGS sequence"/>
</dbReference>
<evidence type="ECO:0000313" key="3">
    <source>
        <dbReference type="Proteomes" id="UP000279446"/>
    </source>
</evidence>
<dbReference type="InterPro" id="IPR057661">
    <property type="entry name" value="RsdA/BaiN/AoA(So)_Rossmann"/>
</dbReference>
<dbReference type="InterPro" id="IPR004792">
    <property type="entry name" value="BaiN-like"/>
</dbReference>
<keyword evidence="3" id="KW-1185">Reference proteome</keyword>